<dbReference type="STRING" id="100787.A0A0G4KD90"/>
<sequence length="642" mass="72610">MCKCGAVRRPSRQVGSTTKGFRGIAARRPWLFRHSTRHAQTLADNEATPVSKQIQGVNSSTTHDPSLASSLVSSVVVFLSTACLSATSVSPPPPRTDDPQHAIKMTTFESWQHNAAALLPTRRPRQLLILIGAFLVTLLLVSVSLQNSETSSWRVRRPWATDVDTIPVGTVKGDDAIAEPKRMHMVIPVSKSDPRFCKNMLAQTILGYPRPTVVMWDQKFDDDRYLGKGSHLAKISGTLKWLEDPKNKKYDGDLVIMIDAYDVWFQLPPETLVARYHALRAAEDKRIAQRMGKAFSREKISSKVIFSASKRCGPNEIRSVACYPVPESPLPNDIYGAVTDTMDGPSQWAGLRTRHLVSGFIIGPVKDMRRIFQRANRNMAKCLEGDQKGDKYYLPKCHKGSDQSFFNEMFGQQEYHREVMRRHHRNAWDRFLDGMVPTRPGAPRRPHKIETLLIDDPLNPSFDHQLMSDPEYHVDQRYEFGIMVDHFSEVSHQTSNALHDTTFVNHSAPLGPQVDKPAHGQKIICSPRAPMPRDLVDNTGGLELFAEQGRPRWEQLPLYSDVCNGVIPVVAHHNWVNKKPIDTLWPSMWWTGHARQLLDARRAQAKDENERKRVGGVDTDTGKSLTWDDLCPAEWEKDVFLN</sequence>
<evidence type="ECO:0000313" key="4">
    <source>
        <dbReference type="Proteomes" id="UP000044602"/>
    </source>
</evidence>
<reference evidence="4" key="1">
    <citation type="submission" date="2015-05" db="EMBL/GenBank/DDBJ databases">
        <authorList>
            <person name="Fogelqvist Johan"/>
        </authorList>
    </citation>
    <scope>NUCLEOTIDE SEQUENCE [LARGE SCALE GENOMIC DNA]</scope>
</reference>
<organism evidence="3 4">
    <name type="scientific">Verticillium longisporum</name>
    <name type="common">Verticillium dahliae var. longisporum</name>
    <dbReference type="NCBI Taxonomy" id="100787"/>
    <lineage>
        <taxon>Eukaryota</taxon>
        <taxon>Fungi</taxon>
        <taxon>Dikarya</taxon>
        <taxon>Ascomycota</taxon>
        <taxon>Pezizomycotina</taxon>
        <taxon>Sordariomycetes</taxon>
        <taxon>Hypocreomycetidae</taxon>
        <taxon>Glomerellales</taxon>
        <taxon>Plectosphaerellaceae</taxon>
        <taxon>Verticillium</taxon>
    </lineage>
</organism>
<dbReference type="PANTHER" id="PTHR36587">
    <property type="entry name" value="EXPRESSION SITE-ASSOCIATED GENE 3 (ESAG3)-LIKE PROTEIN"/>
    <property type="match status" value="1"/>
</dbReference>
<keyword evidence="4" id="KW-1185">Reference proteome</keyword>
<protein>
    <submittedName>
        <fullName evidence="3">Uncharacterized protein</fullName>
    </submittedName>
</protein>
<proteinExistence type="predicted"/>
<evidence type="ECO:0000256" key="1">
    <source>
        <dbReference type="SAM" id="MobiDB-lite"/>
    </source>
</evidence>
<keyword evidence="2" id="KW-0472">Membrane</keyword>
<accession>A0A0G4KD90</accession>
<evidence type="ECO:0000313" key="3">
    <source>
        <dbReference type="EMBL" id="CRJ82166.1"/>
    </source>
</evidence>
<gene>
    <name evidence="3" type="ORF">BN1708_009009</name>
</gene>
<dbReference type="CDD" id="cd22997">
    <property type="entry name" value="GT_LH"/>
    <property type="match status" value="1"/>
</dbReference>
<keyword evidence="2" id="KW-0812">Transmembrane</keyword>
<dbReference type="PANTHER" id="PTHR36587:SF2">
    <property type="entry name" value="EXPRESSION SITE-ASSOCIATED GENE 3 (ESAG3)-LIKE PROTEIN"/>
    <property type="match status" value="1"/>
</dbReference>
<dbReference type="AlphaFoldDB" id="A0A0G4KD90"/>
<dbReference type="EMBL" id="CVQH01000003">
    <property type="protein sequence ID" value="CRJ82166.1"/>
    <property type="molecule type" value="Genomic_DNA"/>
</dbReference>
<evidence type="ECO:0000256" key="2">
    <source>
        <dbReference type="SAM" id="Phobius"/>
    </source>
</evidence>
<name>A0A0G4KD90_VERLO</name>
<keyword evidence="2" id="KW-1133">Transmembrane helix</keyword>
<dbReference type="Proteomes" id="UP000044602">
    <property type="component" value="Unassembled WGS sequence"/>
</dbReference>
<feature type="transmembrane region" description="Helical" evidence="2">
    <location>
        <begin position="127"/>
        <end position="145"/>
    </location>
</feature>
<feature type="region of interest" description="Disordered" evidence="1">
    <location>
        <begin position="41"/>
        <end position="61"/>
    </location>
</feature>